<sequence length="278" mass="30341">MEIVGLHTRPAAKGPLPVRVNGVEISRAAIAREIQNHPAEDAATAARETARALVVRELLLQEATRLGIEADPMTDADDRRETEEEALIRRLLDEEVKTPRADQDACRRFYEANLKRFRSEDLYEAAHILFAARADDPDAHASAVAQAMAAIRSLREKRSRFAGMAEALSACPSGKVGGSLGQLTAGQVTPEFADALSRMQPGEISAAPVTTRYGAHVIRLDRRIEGRTLPFEVVEDRIAAYLEDSVWRRAVAQYIQILAGRAAIEGLTLDAAASPLVQ</sequence>
<dbReference type="Proteomes" id="UP000017819">
    <property type="component" value="Unassembled WGS sequence"/>
</dbReference>
<organism evidence="10 11">
    <name type="scientific">Lutibaculum baratangense AMV1</name>
    <dbReference type="NCBI Taxonomy" id="631454"/>
    <lineage>
        <taxon>Bacteria</taxon>
        <taxon>Pseudomonadati</taxon>
        <taxon>Pseudomonadota</taxon>
        <taxon>Alphaproteobacteria</taxon>
        <taxon>Hyphomicrobiales</taxon>
        <taxon>Tepidamorphaceae</taxon>
        <taxon>Lutibaculum</taxon>
    </lineage>
</organism>
<dbReference type="PROSITE" id="PS50198">
    <property type="entry name" value="PPIC_PPIASE_2"/>
    <property type="match status" value="1"/>
</dbReference>
<dbReference type="STRING" id="631454.N177_1594"/>
<comment type="caution">
    <text evidence="10">The sequence shown here is derived from an EMBL/GenBank/DDBJ whole genome shotgun (WGS) entry which is preliminary data.</text>
</comment>
<keyword evidence="8 10" id="KW-0413">Isomerase</keyword>
<feature type="domain" description="PpiC" evidence="9">
    <location>
        <begin position="120"/>
        <end position="222"/>
    </location>
</feature>
<evidence type="ECO:0000256" key="4">
    <source>
        <dbReference type="ARBA" id="ARBA00018370"/>
    </source>
</evidence>
<evidence type="ECO:0000313" key="10">
    <source>
        <dbReference type="EMBL" id="ESR25761.1"/>
    </source>
</evidence>
<dbReference type="InterPro" id="IPR027304">
    <property type="entry name" value="Trigger_fact/SurA_dom_sf"/>
</dbReference>
<dbReference type="SUPFAM" id="SSF54534">
    <property type="entry name" value="FKBP-like"/>
    <property type="match status" value="1"/>
</dbReference>
<evidence type="ECO:0000256" key="1">
    <source>
        <dbReference type="ARBA" id="ARBA00000971"/>
    </source>
</evidence>
<keyword evidence="11" id="KW-1185">Reference proteome</keyword>
<dbReference type="EMBL" id="AWXZ01000018">
    <property type="protein sequence ID" value="ESR25761.1"/>
    <property type="molecule type" value="Genomic_DNA"/>
</dbReference>
<dbReference type="PANTHER" id="PTHR47245">
    <property type="entry name" value="PEPTIDYLPROLYL ISOMERASE"/>
    <property type="match status" value="1"/>
</dbReference>
<dbReference type="SUPFAM" id="SSF109998">
    <property type="entry name" value="Triger factor/SurA peptide-binding domain-like"/>
    <property type="match status" value="1"/>
</dbReference>
<dbReference type="AlphaFoldDB" id="V4RHZ4"/>
<dbReference type="PANTHER" id="PTHR47245:SF2">
    <property type="entry name" value="PEPTIDYL-PROLYL CIS-TRANS ISOMERASE HP_0175-RELATED"/>
    <property type="match status" value="1"/>
</dbReference>
<dbReference type="OrthoDB" id="196786at2"/>
<dbReference type="InterPro" id="IPR050245">
    <property type="entry name" value="PrsA_foldase"/>
</dbReference>
<dbReference type="eggNOG" id="COG0760">
    <property type="taxonomic scope" value="Bacteria"/>
</dbReference>
<evidence type="ECO:0000256" key="2">
    <source>
        <dbReference type="ARBA" id="ARBA00007656"/>
    </source>
</evidence>
<dbReference type="GO" id="GO:0003755">
    <property type="term" value="F:peptidyl-prolyl cis-trans isomerase activity"/>
    <property type="evidence" value="ECO:0007669"/>
    <property type="project" value="UniProtKB-KW"/>
</dbReference>
<keyword evidence="5 8" id="KW-0697">Rotamase</keyword>
<dbReference type="InterPro" id="IPR000297">
    <property type="entry name" value="PPIase_PpiC"/>
</dbReference>
<proteinExistence type="inferred from homology"/>
<dbReference type="EC" id="5.2.1.8" evidence="3"/>
<comment type="catalytic activity">
    <reaction evidence="1">
        <text>[protein]-peptidylproline (omega=180) = [protein]-peptidylproline (omega=0)</text>
        <dbReference type="Rhea" id="RHEA:16237"/>
        <dbReference type="Rhea" id="RHEA-COMP:10747"/>
        <dbReference type="Rhea" id="RHEA-COMP:10748"/>
        <dbReference type="ChEBI" id="CHEBI:83833"/>
        <dbReference type="ChEBI" id="CHEBI:83834"/>
        <dbReference type="EC" id="5.2.1.8"/>
    </reaction>
</comment>
<dbReference type="PATRIC" id="fig|631454.5.peg.1575"/>
<dbReference type="RefSeq" id="WP_023431736.1">
    <property type="nucleotide sequence ID" value="NZ_AWXZ01000018.1"/>
</dbReference>
<evidence type="ECO:0000256" key="7">
    <source>
        <dbReference type="ARBA" id="ARBA00031484"/>
    </source>
</evidence>
<dbReference type="Gene3D" id="3.10.50.40">
    <property type="match status" value="1"/>
</dbReference>
<dbReference type="InterPro" id="IPR046357">
    <property type="entry name" value="PPIase_dom_sf"/>
</dbReference>
<gene>
    <name evidence="10" type="ORF">N177_1594</name>
</gene>
<reference evidence="10 11" key="1">
    <citation type="journal article" date="2014" name="Genome Announc.">
        <title>Draft Genome Sequence of Lutibaculum baratangense Strain AMV1T, Isolated from a Mud Volcano in Andamans, India.</title>
        <authorList>
            <person name="Singh A."/>
            <person name="Sreenivas A."/>
            <person name="Sathyanarayana Reddy G."/>
            <person name="Pinnaka A.K."/>
            <person name="Shivaji S."/>
        </authorList>
    </citation>
    <scope>NUCLEOTIDE SEQUENCE [LARGE SCALE GENOMIC DNA]</scope>
    <source>
        <strain evidence="10 11">AMV1</strain>
    </source>
</reference>
<name>V4RHZ4_9HYPH</name>
<evidence type="ECO:0000259" key="9">
    <source>
        <dbReference type="PROSITE" id="PS50198"/>
    </source>
</evidence>
<dbReference type="Pfam" id="PF00639">
    <property type="entry name" value="Rotamase"/>
    <property type="match status" value="1"/>
</dbReference>
<accession>V4RHZ4</accession>
<evidence type="ECO:0000256" key="5">
    <source>
        <dbReference type="ARBA" id="ARBA00023110"/>
    </source>
</evidence>
<evidence type="ECO:0000313" key="11">
    <source>
        <dbReference type="Proteomes" id="UP000017819"/>
    </source>
</evidence>
<evidence type="ECO:0000256" key="6">
    <source>
        <dbReference type="ARBA" id="ARBA00030642"/>
    </source>
</evidence>
<evidence type="ECO:0000256" key="8">
    <source>
        <dbReference type="PROSITE-ProRule" id="PRU00278"/>
    </source>
</evidence>
<evidence type="ECO:0000256" key="3">
    <source>
        <dbReference type="ARBA" id="ARBA00013194"/>
    </source>
</evidence>
<protein>
    <recommendedName>
        <fullName evidence="4">Parvulin-like PPIase</fullName>
        <ecNumber evidence="3">5.2.1.8</ecNumber>
    </recommendedName>
    <alternativeName>
        <fullName evidence="6">Peptidyl-prolyl cis-trans isomerase plp</fullName>
    </alternativeName>
    <alternativeName>
        <fullName evidence="7">Rotamase plp</fullName>
    </alternativeName>
</protein>
<comment type="similarity">
    <text evidence="2">Belongs to the PpiC/parvulin rotamase family.</text>
</comment>